<keyword evidence="2" id="KW-1185">Reference proteome</keyword>
<dbReference type="RefSeq" id="XP_002780258.1">
    <property type="nucleotide sequence ID" value="XM_002780212.1"/>
</dbReference>
<name>C5KU11_PERM5</name>
<dbReference type="AlphaFoldDB" id="C5KU11"/>
<evidence type="ECO:0000313" key="2">
    <source>
        <dbReference type="Proteomes" id="UP000007800"/>
    </source>
</evidence>
<organism evidence="2">
    <name type="scientific">Perkinsus marinus (strain ATCC 50983 / TXsc)</name>
    <dbReference type="NCBI Taxonomy" id="423536"/>
    <lineage>
        <taxon>Eukaryota</taxon>
        <taxon>Sar</taxon>
        <taxon>Alveolata</taxon>
        <taxon>Perkinsozoa</taxon>
        <taxon>Perkinsea</taxon>
        <taxon>Perkinsida</taxon>
        <taxon>Perkinsidae</taxon>
        <taxon>Perkinsus</taxon>
    </lineage>
</organism>
<reference evidence="1 2" key="1">
    <citation type="submission" date="2008-07" db="EMBL/GenBank/DDBJ databases">
        <authorList>
            <person name="El-Sayed N."/>
            <person name="Caler E."/>
            <person name="Inman J."/>
            <person name="Amedeo P."/>
            <person name="Hass B."/>
            <person name="Wortman J."/>
        </authorList>
    </citation>
    <scope>NUCLEOTIDE SEQUENCE [LARGE SCALE GENOMIC DNA]</scope>
    <source>
        <strain evidence="2">ATCC 50983 / TXsc</strain>
    </source>
</reference>
<gene>
    <name evidence="1" type="ORF">Pmar_PMAR019159</name>
</gene>
<dbReference type="Proteomes" id="UP000007800">
    <property type="component" value="Unassembled WGS sequence"/>
</dbReference>
<evidence type="ECO:0000313" key="1">
    <source>
        <dbReference type="EMBL" id="EER12053.1"/>
    </source>
</evidence>
<sequence>MAQKYILRPIHIECSLKTIRVLEVALVKGKDLQAKEPFVEIYLENHHRRSGHATIDKNSGTVSWENARWALEVTDLASDLHNYSHAFSWGEMINYVPI</sequence>
<accession>C5KU11</accession>
<proteinExistence type="predicted"/>
<dbReference type="GeneID" id="9060966"/>
<dbReference type="EMBL" id="GG676180">
    <property type="protein sequence ID" value="EER12053.1"/>
    <property type="molecule type" value="Genomic_DNA"/>
</dbReference>
<dbReference type="InParanoid" id="C5KU11"/>
<protein>
    <submittedName>
        <fullName evidence="1">Uncharacterized protein</fullName>
    </submittedName>
</protein>